<evidence type="ECO:0000256" key="1">
    <source>
        <dbReference type="SAM" id="Phobius"/>
    </source>
</evidence>
<keyword evidence="1" id="KW-1133">Transmembrane helix</keyword>
<gene>
    <name evidence="3" type="ORF">A2851_04910</name>
</gene>
<dbReference type="Proteomes" id="UP000176863">
    <property type="component" value="Unassembled WGS sequence"/>
</dbReference>
<dbReference type="Pfam" id="PF11141">
    <property type="entry name" value="DUF2914"/>
    <property type="match status" value="1"/>
</dbReference>
<dbReference type="InterPro" id="IPR022606">
    <property type="entry name" value="DUF2914"/>
</dbReference>
<evidence type="ECO:0000313" key="4">
    <source>
        <dbReference type="Proteomes" id="UP000176863"/>
    </source>
</evidence>
<evidence type="ECO:0000259" key="2">
    <source>
        <dbReference type="Pfam" id="PF11141"/>
    </source>
</evidence>
<dbReference type="EMBL" id="MFKT01000029">
    <property type="protein sequence ID" value="OGG52364.1"/>
    <property type="molecule type" value="Genomic_DNA"/>
</dbReference>
<sequence length="367" mass="41272">MIRRYLPKSVEELAHWYMRYLSPPALIAALLLDYFVLLRRVDLWTGNLLLFSYLVIAAGSIVAMNLIETGRLRHPWILKITPLIPVVAQFAFGGLFSGYLSLYSRSAAFAGSAVFVLLLAALLLGNERFVRFYMRFSFQMSIFFIVLMSFFIFFLPVVFHAIGPYMFVLSGVISLAVVSAFLYLLFALVPELVRANRTTVARAIAIIFIAFNILYFSNLIPPLPLALKDAGVYHNVARAADGSYHLLAEPVPWYEAYLRYNTLFHHAPGESAYAYSAIFAPSGLSTLVLHEWQRYDVPTKRWVTTDTLRFSILGGRDGGYRGYSIKTDPTAGRWRVNVITLHGQLIGRISFTVIDGATPTPVVETTK</sequence>
<feature type="transmembrane region" description="Helical" evidence="1">
    <location>
        <begin position="76"/>
        <end position="100"/>
    </location>
</feature>
<dbReference type="AlphaFoldDB" id="A0A1F6CT86"/>
<evidence type="ECO:0000313" key="3">
    <source>
        <dbReference type="EMBL" id="OGG52364.1"/>
    </source>
</evidence>
<keyword evidence="1" id="KW-0472">Membrane</keyword>
<feature type="transmembrane region" description="Helical" evidence="1">
    <location>
        <begin position="43"/>
        <end position="64"/>
    </location>
</feature>
<proteinExistence type="predicted"/>
<feature type="transmembrane region" description="Helical" evidence="1">
    <location>
        <begin position="20"/>
        <end position="37"/>
    </location>
</feature>
<dbReference type="STRING" id="1798480.A2851_04910"/>
<feature type="transmembrane region" description="Helical" evidence="1">
    <location>
        <begin position="165"/>
        <end position="188"/>
    </location>
</feature>
<feature type="transmembrane region" description="Helical" evidence="1">
    <location>
        <begin position="106"/>
        <end position="124"/>
    </location>
</feature>
<accession>A0A1F6CT86</accession>
<comment type="caution">
    <text evidence="3">The sequence shown here is derived from an EMBL/GenBank/DDBJ whole genome shotgun (WGS) entry which is preliminary data.</text>
</comment>
<feature type="transmembrane region" description="Helical" evidence="1">
    <location>
        <begin position="200"/>
        <end position="220"/>
    </location>
</feature>
<organism evidence="3 4">
    <name type="scientific">Candidatus Kaiserbacteria bacterium RIFCSPHIGHO2_01_FULL_53_29</name>
    <dbReference type="NCBI Taxonomy" id="1798480"/>
    <lineage>
        <taxon>Bacteria</taxon>
        <taxon>Candidatus Kaiseribacteriota</taxon>
    </lineage>
</organism>
<feature type="transmembrane region" description="Helical" evidence="1">
    <location>
        <begin position="136"/>
        <end position="159"/>
    </location>
</feature>
<feature type="domain" description="DUF2914" evidence="2">
    <location>
        <begin position="286"/>
        <end position="353"/>
    </location>
</feature>
<name>A0A1F6CT86_9BACT</name>
<keyword evidence="1" id="KW-0812">Transmembrane</keyword>
<protein>
    <recommendedName>
        <fullName evidence="2">DUF2914 domain-containing protein</fullName>
    </recommendedName>
</protein>
<reference evidence="3 4" key="1">
    <citation type="journal article" date="2016" name="Nat. Commun.">
        <title>Thousands of microbial genomes shed light on interconnected biogeochemical processes in an aquifer system.</title>
        <authorList>
            <person name="Anantharaman K."/>
            <person name="Brown C.T."/>
            <person name="Hug L.A."/>
            <person name="Sharon I."/>
            <person name="Castelle C.J."/>
            <person name="Probst A.J."/>
            <person name="Thomas B.C."/>
            <person name="Singh A."/>
            <person name="Wilkins M.J."/>
            <person name="Karaoz U."/>
            <person name="Brodie E.L."/>
            <person name="Williams K.H."/>
            <person name="Hubbard S.S."/>
            <person name="Banfield J.F."/>
        </authorList>
    </citation>
    <scope>NUCLEOTIDE SEQUENCE [LARGE SCALE GENOMIC DNA]</scope>
</reference>